<dbReference type="InterPro" id="IPR001124">
    <property type="entry name" value="Lipid-bd_serum_glycop_C"/>
</dbReference>
<dbReference type="Pfam" id="PF02886">
    <property type="entry name" value="LBP_BPI_CETP_C"/>
    <property type="match status" value="1"/>
</dbReference>
<name>A0A0A9H2S2_ARUDO</name>
<dbReference type="InterPro" id="IPR017943">
    <property type="entry name" value="Bactericidal_perm-incr_a/b_dom"/>
</dbReference>
<reference evidence="2" key="1">
    <citation type="submission" date="2014-09" db="EMBL/GenBank/DDBJ databases">
        <authorList>
            <person name="Magalhaes I.L.F."/>
            <person name="Oliveira U."/>
            <person name="Santos F.R."/>
            <person name="Vidigal T.H.D.A."/>
            <person name="Brescovit A.D."/>
            <person name="Santos A.J."/>
        </authorList>
    </citation>
    <scope>NUCLEOTIDE SEQUENCE</scope>
    <source>
        <tissue evidence="2">Shoot tissue taken approximately 20 cm above the soil surface</tissue>
    </source>
</reference>
<dbReference type="InterPro" id="IPR045897">
    <property type="entry name" value="BPI/LBP_pln"/>
</dbReference>
<dbReference type="EMBL" id="GBRH01168785">
    <property type="protein sequence ID" value="JAE29111.1"/>
    <property type="molecule type" value="Transcribed_RNA"/>
</dbReference>
<reference evidence="2" key="2">
    <citation type="journal article" date="2015" name="Data Brief">
        <title>Shoot transcriptome of the giant reed, Arundo donax.</title>
        <authorList>
            <person name="Barrero R.A."/>
            <person name="Guerrero F.D."/>
            <person name="Moolhuijzen P."/>
            <person name="Goolsby J.A."/>
            <person name="Tidwell J."/>
            <person name="Bellgard S.E."/>
            <person name="Bellgard M.I."/>
        </authorList>
    </citation>
    <scope>NUCLEOTIDE SEQUENCE</scope>
    <source>
        <tissue evidence="2">Shoot tissue taken approximately 20 cm above the soil surface</tissue>
    </source>
</reference>
<protein>
    <recommendedName>
        <fullName evidence="1">Lipid-binding serum glycoprotein C-terminal domain-containing protein</fullName>
    </recommendedName>
</protein>
<dbReference type="AlphaFoldDB" id="A0A0A9H2S2"/>
<dbReference type="PANTHER" id="PTHR46801">
    <property type="entry name" value="OS06G0309200 PROTEIN"/>
    <property type="match status" value="1"/>
</dbReference>
<feature type="domain" description="Lipid-binding serum glycoprotein C-terminal" evidence="1">
    <location>
        <begin position="8"/>
        <end position="98"/>
    </location>
</feature>
<sequence length="178" mass="19310">MVDRIPDQFLLNTASWRFLIPLLYHKYPDDDMLLNISAVSPPTVRISVDRIDATVDLDVTVNVLDFGEIVPVACISVSVAVSGAAVVSGNNLSGKVGLFLICLEVEQSWQNPHISSSGNCANTVRLLQHFRCLSPGLLTAGFSLKNHNINASNIQAFGKHDTLLRNISGFSNQFCGAK</sequence>
<dbReference type="Gene3D" id="3.15.20.10">
    <property type="entry name" value="Bactericidal permeability-increasing protein, domain 2"/>
    <property type="match status" value="1"/>
</dbReference>
<organism evidence="2">
    <name type="scientific">Arundo donax</name>
    <name type="common">Giant reed</name>
    <name type="synonym">Donax arundinaceus</name>
    <dbReference type="NCBI Taxonomy" id="35708"/>
    <lineage>
        <taxon>Eukaryota</taxon>
        <taxon>Viridiplantae</taxon>
        <taxon>Streptophyta</taxon>
        <taxon>Embryophyta</taxon>
        <taxon>Tracheophyta</taxon>
        <taxon>Spermatophyta</taxon>
        <taxon>Magnoliopsida</taxon>
        <taxon>Liliopsida</taxon>
        <taxon>Poales</taxon>
        <taxon>Poaceae</taxon>
        <taxon>PACMAD clade</taxon>
        <taxon>Arundinoideae</taxon>
        <taxon>Arundineae</taxon>
        <taxon>Arundo</taxon>
    </lineage>
</organism>
<evidence type="ECO:0000313" key="2">
    <source>
        <dbReference type="EMBL" id="JAE29111.1"/>
    </source>
</evidence>
<dbReference type="PANTHER" id="PTHR46801:SF5">
    <property type="entry name" value="OS09G0482720 PROTEIN"/>
    <property type="match status" value="1"/>
</dbReference>
<dbReference type="GO" id="GO:0008289">
    <property type="term" value="F:lipid binding"/>
    <property type="evidence" value="ECO:0007669"/>
    <property type="project" value="InterPro"/>
</dbReference>
<dbReference type="SUPFAM" id="SSF55394">
    <property type="entry name" value="Bactericidal permeability-increasing protein, BPI"/>
    <property type="match status" value="1"/>
</dbReference>
<proteinExistence type="predicted"/>
<evidence type="ECO:0000259" key="1">
    <source>
        <dbReference type="Pfam" id="PF02886"/>
    </source>
</evidence>
<accession>A0A0A9H2S2</accession>